<protein>
    <recommendedName>
        <fullName evidence="2">Phage protein</fullName>
    </recommendedName>
</protein>
<dbReference type="AlphaFoldDB" id="A0A0F9NEI5"/>
<evidence type="ECO:0008006" key="2">
    <source>
        <dbReference type="Google" id="ProtNLM"/>
    </source>
</evidence>
<organism evidence="1">
    <name type="scientific">marine sediment metagenome</name>
    <dbReference type="NCBI Taxonomy" id="412755"/>
    <lineage>
        <taxon>unclassified sequences</taxon>
        <taxon>metagenomes</taxon>
        <taxon>ecological metagenomes</taxon>
    </lineage>
</organism>
<name>A0A0F9NEI5_9ZZZZ</name>
<gene>
    <name evidence="1" type="ORF">LCGC14_0976540</name>
</gene>
<accession>A0A0F9NEI5</accession>
<dbReference type="EMBL" id="LAZR01003620">
    <property type="protein sequence ID" value="KKN16359.1"/>
    <property type="molecule type" value="Genomic_DNA"/>
</dbReference>
<evidence type="ECO:0000313" key="1">
    <source>
        <dbReference type="EMBL" id="KKN16359.1"/>
    </source>
</evidence>
<comment type="caution">
    <text evidence="1">The sequence shown here is derived from an EMBL/GenBank/DDBJ whole genome shotgun (WGS) entry which is preliminary data.</text>
</comment>
<sequence length="90" mass="10458">MKTGAELITKERQRQIDVEGWDAEHDDEHTGSDLLYAAATYILTIIEPEGDHYKLWPWEMEYYKPTLQDPIRQLTKAGALVAAEIDRLQR</sequence>
<proteinExistence type="predicted"/>
<reference evidence="1" key="1">
    <citation type="journal article" date="2015" name="Nature">
        <title>Complex archaea that bridge the gap between prokaryotes and eukaryotes.</title>
        <authorList>
            <person name="Spang A."/>
            <person name="Saw J.H."/>
            <person name="Jorgensen S.L."/>
            <person name="Zaremba-Niedzwiedzka K."/>
            <person name="Martijn J."/>
            <person name="Lind A.E."/>
            <person name="van Eijk R."/>
            <person name="Schleper C."/>
            <person name="Guy L."/>
            <person name="Ettema T.J."/>
        </authorList>
    </citation>
    <scope>NUCLEOTIDE SEQUENCE</scope>
</reference>